<dbReference type="InterPro" id="IPR038765">
    <property type="entry name" value="Papain-like_cys_pep_sf"/>
</dbReference>
<evidence type="ECO:0000256" key="2">
    <source>
        <dbReference type="ARBA" id="ARBA00009085"/>
    </source>
</evidence>
<dbReference type="EC" id="3.4.19.12" evidence="7"/>
<keyword evidence="4 7" id="KW-0833">Ubl conjugation pathway</keyword>
<keyword evidence="6 7" id="KW-0788">Thiol protease</keyword>
<evidence type="ECO:0000313" key="9">
    <source>
        <dbReference type="EMBL" id="BBN68623.1"/>
    </source>
</evidence>
<dbReference type="GO" id="GO:0004843">
    <property type="term" value="F:cysteine-type deubiquitinase activity"/>
    <property type="evidence" value="ECO:0007669"/>
    <property type="project" value="UniProtKB-UniRule"/>
</dbReference>
<dbReference type="PANTHER" id="PTHR24006">
    <property type="entry name" value="UBIQUITIN CARBOXYL-TERMINAL HYDROLASE"/>
    <property type="match status" value="1"/>
</dbReference>
<comment type="similarity">
    <text evidence="2 7">Belongs to the peptidase C19 family.</text>
</comment>
<dbReference type="PANTHER" id="PTHR24006:SF888">
    <property type="entry name" value="UBIQUITIN CARBOXYL-TERMINAL HYDROLASE 30"/>
    <property type="match status" value="1"/>
</dbReference>
<feature type="non-terminal residue" evidence="9">
    <location>
        <position position="1"/>
    </location>
</feature>
<gene>
    <name evidence="9" type="ORF">Prudu_503S000200</name>
</gene>
<protein>
    <recommendedName>
        <fullName evidence="7">Ubiquitin carboxyl-terminal hydrolase</fullName>
        <ecNumber evidence="7">3.4.19.12</ecNumber>
    </recommendedName>
</protein>
<comment type="catalytic activity">
    <reaction evidence="1 7">
        <text>Thiol-dependent hydrolysis of ester, thioester, amide, peptide and isopeptide bonds formed by the C-terminal Gly of ubiquitin (a 76-residue protein attached to proteins as an intracellular targeting signal).</text>
        <dbReference type="EC" id="3.4.19.12"/>
    </reaction>
</comment>
<dbReference type="PROSITE" id="PS00972">
    <property type="entry name" value="USP_1"/>
    <property type="match status" value="1"/>
</dbReference>
<dbReference type="PROSITE" id="PS00973">
    <property type="entry name" value="USP_2"/>
    <property type="match status" value="1"/>
</dbReference>
<dbReference type="PROSITE" id="PS50235">
    <property type="entry name" value="USP_3"/>
    <property type="match status" value="1"/>
</dbReference>
<sequence>TQSLPNRPLLENVQTPVIETQSILILKAKKEGFWQPQIVKGFHEVTLKSLIRQFEHGFKALSRSNLISSSGFHISVAGLLGIAGFVLALKDSKLSRLSSLDWLPKTDNGSPKLRLVPGLQNLGNNCFLNVILQALASCSYFQPFLQKVLEEYEFSAVEDEVSGFPLAIALAALLEDLRVVGGGRVVLSPRRVMLAMAHYIQNFDLTSQQDAAEAFLHLLSSLREEFSDCYLPNQCSLVEVFASNCRIITPKRMENQSEQERWQQHYLGPFDGILGSILTCQSCSSQISLNLESFHSLPLSPVLDGGETIMVGCNLEDCLKQFTIAERVENYHCNHCWHIAAVKYLFARGVNEADIEKIKRCTEQDSCDCRRIFHLDKLPWSNKFSCTLKQISVARCPKILCIHLKRVSINVFGELVKLQFTTSGSEINSWEDNMRRGQAQGQSRNPSTRSNQFTMQYDQRKHNNVYGLTRGGISEELASDISRFAANAQDLPGESSFPQTAGFSKTMHSGGDQWSKSCEDPCLYRLVAVVEHFGRAGSGHYTVYRSVRADLCEEESDDQFEAAAPCWFSISDSEVCRVSKEAVLAAEASLLFYEKNEG</sequence>
<evidence type="ECO:0000256" key="7">
    <source>
        <dbReference type="RuleBase" id="RU366025"/>
    </source>
</evidence>
<dbReference type="AlphaFoldDB" id="A0A5H2XKC4"/>
<evidence type="ECO:0000259" key="8">
    <source>
        <dbReference type="PROSITE" id="PS50235"/>
    </source>
</evidence>
<dbReference type="CDD" id="cd02662">
    <property type="entry name" value="Peptidase_C19F"/>
    <property type="match status" value="1"/>
</dbReference>
<dbReference type="GO" id="GO:0005634">
    <property type="term" value="C:nucleus"/>
    <property type="evidence" value="ECO:0007669"/>
    <property type="project" value="TreeGrafter"/>
</dbReference>
<feature type="domain" description="USP" evidence="8">
    <location>
        <begin position="117"/>
        <end position="596"/>
    </location>
</feature>
<dbReference type="Gene3D" id="3.90.70.10">
    <property type="entry name" value="Cysteine proteinases"/>
    <property type="match status" value="1"/>
</dbReference>
<dbReference type="SUPFAM" id="SSF54001">
    <property type="entry name" value="Cysteine proteinases"/>
    <property type="match status" value="1"/>
</dbReference>
<dbReference type="EMBL" id="AP020840">
    <property type="protein sequence ID" value="BBN68623.1"/>
    <property type="molecule type" value="Genomic_DNA"/>
</dbReference>
<accession>A0A5H2XKC4</accession>
<dbReference type="GO" id="GO:0006508">
    <property type="term" value="P:proteolysis"/>
    <property type="evidence" value="ECO:0007669"/>
    <property type="project" value="UniProtKB-KW"/>
</dbReference>
<evidence type="ECO:0000256" key="6">
    <source>
        <dbReference type="ARBA" id="ARBA00022807"/>
    </source>
</evidence>
<name>A0A5H2XKC4_PRUDU</name>
<dbReference type="Pfam" id="PF00443">
    <property type="entry name" value="UCH"/>
    <property type="match status" value="1"/>
</dbReference>
<proteinExistence type="inferred from homology"/>
<organism evidence="9">
    <name type="scientific">Prunus dulcis</name>
    <name type="common">Almond</name>
    <name type="synonym">Amygdalus dulcis</name>
    <dbReference type="NCBI Taxonomy" id="3755"/>
    <lineage>
        <taxon>Eukaryota</taxon>
        <taxon>Viridiplantae</taxon>
        <taxon>Streptophyta</taxon>
        <taxon>Embryophyta</taxon>
        <taxon>Tracheophyta</taxon>
        <taxon>Spermatophyta</taxon>
        <taxon>Magnoliopsida</taxon>
        <taxon>eudicotyledons</taxon>
        <taxon>Gunneridae</taxon>
        <taxon>Pentapetalae</taxon>
        <taxon>rosids</taxon>
        <taxon>fabids</taxon>
        <taxon>Rosales</taxon>
        <taxon>Rosaceae</taxon>
        <taxon>Amygdaloideae</taxon>
        <taxon>Amygdaleae</taxon>
        <taxon>Prunus</taxon>
    </lineage>
</organism>
<evidence type="ECO:0000256" key="4">
    <source>
        <dbReference type="ARBA" id="ARBA00022786"/>
    </source>
</evidence>
<dbReference type="InterPro" id="IPR028889">
    <property type="entry name" value="USP"/>
</dbReference>
<dbReference type="InterPro" id="IPR018200">
    <property type="entry name" value="USP_CS"/>
</dbReference>
<dbReference type="GO" id="GO:0016579">
    <property type="term" value="P:protein deubiquitination"/>
    <property type="evidence" value="ECO:0007669"/>
    <property type="project" value="InterPro"/>
</dbReference>
<comment type="function">
    <text evidence="7">Recognizes and hydrolyzes the peptide bond at the C-terminal Gly of ubiquitin. Involved in the processing of poly-ubiquitin precursors as well as that of ubiquitinated proteins.</text>
</comment>
<reference evidence="9" key="1">
    <citation type="journal article" date="2019" name="Science">
        <title>Mutation of a bHLH transcription factor allowed almond domestication.</title>
        <authorList>
            <person name="Sanchez-Perez R."/>
            <person name="Pavan S."/>
            <person name="Mazzeo R."/>
            <person name="Moldovan C."/>
            <person name="Aiese Cigliano R."/>
            <person name="Del Cueto J."/>
            <person name="Ricciardi F."/>
            <person name="Lotti C."/>
            <person name="Ricciardi L."/>
            <person name="Dicenta F."/>
            <person name="Lopez-Marques R.L."/>
            <person name="Lindberg Moller B."/>
        </authorList>
    </citation>
    <scope>NUCLEOTIDE SEQUENCE</scope>
</reference>
<evidence type="ECO:0000256" key="5">
    <source>
        <dbReference type="ARBA" id="ARBA00022801"/>
    </source>
</evidence>
<dbReference type="InterPro" id="IPR050164">
    <property type="entry name" value="Peptidase_C19"/>
</dbReference>
<evidence type="ECO:0000256" key="1">
    <source>
        <dbReference type="ARBA" id="ARBA00000707"/>
    </source>
</evidence>
<keyword evidence="3 7" id="KW-0645">Protease</keyword>
<dbReference type="InterPro" id="IPR001394">
    <property type="entry name" value="Peptidase_C19_UCH"/>
</dbReference>
<dbReference type="GO" id="GO:0005829">
    <property type="term" value="C:cytosol"/>
    <property type="evidence" value="ECO:0007669"/>
    <property type="project" value="TreeGrafter"/>
</dbReference>
<keyword evidence="5 7" id="KW-0378">Hydrolase</keyword>
<evidence type="ECO:0000256" key="3">
    <source>
        <dbReference type="ARBA" id="ARBA00022670"/>
    </source>
</evidence>